<dbReference type="EMBL" id="CM024804">
    <property type="protein sequence ID" value="KAG8009980.1"/>
    <property type="molecule type" value="Genomic_DNA"/>
</dbReference>
<evidence type="ECO:0000313" key="2">
    <source>
        <dbReference type="Proteomes" id="UP000805704"/>
    </source>
</evidence>
<organism evidence="1 2">
    <name type="scientific">Nibea albiflora</name>
    <name type="common">Yellow drum</name>
    <name type="synonym">Corvina albiflora</name>
    <dbReference type="NCBI Taxonomy" id="240163"/>
    <lineage>
        <taxon>Eukaryota</taxon>
        <taxon>Metazoa</taxon>
        <taxon>Chordata</taxon>
        <taxon>Craniata</taxon>
        <taxon>Vertebrata</taxon>
        <taxon>Euteleostomi</taxon>
        <taxon>Actinopterygii</taxon>
        <taxon>Neopterygii</taxon>
        <taxon>Teleostei</taxon>
        <taxon>Neoteleostei</taxon>
        <taxon>Acanthomorphata</taxon>
        <taxon>Eupercaria</taxon>
        <taxon>Sciaenidae</taxon>
        <taxon>Nibea</taxon>
    </lineage>
</organism>
<name>A0ACB7F685_NIBAL</name>
<keyword evidence="2" id="KW-1185">Reference proteome</keyword>
<proteinExistence type="predicted"/>
<accession>A0ACB7F685</accession>
<sequence length="1370" mass="151326">MLECGMLERDSRALRKRSAVLCKQLVVDELLIQLLQAEDILTESMAESIMAEQTSHKRSWRLLLLLPKRGPRAFSSFCSALRETEQQHLCDLLTQSPEKDGKETYIESIRPEEQPGGEVGRLVMQSTEKKRETSSVEREEKNEVSSTSSCPVRASESSVRRSVPVREEDRNTERGEAMKKRGRDQQTDRFEGSSLPHPTQEGIAAKRARTHAQSMEFSLDADSPINTPVLPCTPDFYLSRCKQSYRMSSSPRGFALVISNVTFDPCAAPDLDPRKGGEVDDEVLRKVFTELDYLVTVHRDLTAQGMRTCIENFCRQQDHQTVDSCVVCLLSHGVEGAIYGTDGQLLQLDWVFEAFDNAHCPLLQNKPKMFFIQACRGDEMDCGVEQIDGPTRTCSPSCEQRDAGREGQGDADSRQRGDMGRPRIKLPQRSDMICSYASLKGTAAMRNTKRGSWFIQELNTALRLHSRDTHLADIMVQLYGEYREQLGNFARREAARLLTERQWRRQAGDNTTAAGRRGHGRRHHHHHPVTLESHHSHGSSTKKPRPYSKCQDCLARVRRYIVTKMGEDWIFLVLLGLTMALVSWSMDYASAKSLQAYKWIHGELKGNVPLQYLAWVTYPMILVMFASLFCHLVSPQAIGSGIPELKTILRGVVLKEYLTLKAFIAKVVGLTAGLGSGMPVGKEGPFVHIASICAAVLSRFMSIFSGVYENPYGYTDILTVGCAVGVGCCFGTPLGVTITALFKTNFRMDFPFDLQELPAFAIIGRLIYPGAVTLIIATFTFPPGFGQFMAGELMPRECINSLFDNFTWTKISGSPAPPGLGRSSAWLHPHVSVFVILLLFCVMKFWMSAVSTTMPIPSGAFMPVFILGAAFGRLVGEIMATLFPNGILFDGIVYRILPGGYAVIGAAAMTGAVTHTVSTAVICFELTGQISHILPMMVAVILANMVAQGLQPSLYDSIIQVKKLPYLPELALGHISKYNIFVEDIMVRKVKFLSSHSTYRELNHLLETSTLKTIPLVDSKESMILLGSIERTELQAVFDWWLSPERRVFERGQSSPGQGSKVSWESFTYVDEEGREEGADKTSPVQEECNGPVPSPKPQEPSTNHTGSDKRKLASVRRTLQRLFSSTSSSGQTETQETAAPPLTDTMSPEEIKAWEEEELDKPVDMEQIRIDPSPFQLVERTSLHKTHTLFSLLGLSHAYVTSIGKLVGVVALKELQKAIEGSTRSGVRLRPPLASFRDASRKTKKHQPPSSTPSSPTRDRDLWGEGSRREGELELKESKEDSRGKASSSRGAPGCDTDSSSPSSSEGNTSGGTATTRGADGPSQEPASPSTSSSTSPLPPASPVSPTSPVLTLSSLQEERESEESDEPI</sequence>
<protein>
    <submittedName>
        <fullName evidence="1">Chloride channel protein 1</fullName>
    </submittedName>
</protein>
<evidence type="ECO:0000313" key="1">
    <source>
        <dbReference type="EMBL" id="KAG8009980.1"/>
    </source>
</evidence>
<dbReference type="Proteomes" id="UP000805704">
    <property type="component" value="Chromosome 16"/>
</dbReference>
<comment type="caution">
    <text evidence="1">The sequence shown here is derived from an EMBL/GenBank/DDBJ whole genome shotgun (WGS) entry which is preliminary data.</text>
</comment>
<reference evidence="1" key="1">
    <citation type="submission" date="2020-04" db="EMBL/GenBank/DDBJ databases">
        <title>A chromosome-scale assembly and high-density genetic map of the yellow drum (Nibea albiflora) genome.</title>
        <authorList>
            <person name="Xu D."/>
            <person name="Zhang W."/>
            <person name="Chen R."/>
            <person name="Tan P."/>
            <person name="Wang L."/>
            <person name="Song H."/>
            <person name="Tian L."/>
            <person name="Zhu Q."/>
            <person name="Wang B."/>
        </authorList>
    </citation>
    <scope>NUCLEOTIDE SEQUENCE</scope>
    <source>
        <strain evidence="1">ZJHYS-2018</strain>
    </source>
</reference>
<gene>
    <name evidence="1" type="primary">CLCN1.2</name>
    <name evidence="1" type="ORF">GBF38_014101</name>
</gene>